<evidence type="ECO:0008006" key="3">
    <source>
        <dbReference type="Google" id="ProtNLM"/>
    </source>
</evidence>
<comment type="caution">
    <text evidence="1">The sequence shown here is derived from an EMBL/GenBank/DDBJ whole genome shotgun (WGS) entry which is preliminary data.</text>
</comment>
<name>A0ABX2CWK3_9CYAN</name>
<dbReference type="EMBL" id="SRRZ01000036">
    <property type="protein sequence ID" value="NQE34671.1"/>
    <property type="molecule type" value="Genomic_DNA"/>
</dbReference>
<dbReference type="SUPFAM" id="SSF47598">
    <property type="entry name" value="Ribbon-helix-helix"/>
    <property type="match status" value="1"/>
</dbReference>
<sequence>MSKLQVPDKEATVRFAVDMSEFLHRKLSMLAAKTGRKKVDIVRVLLEDGLKETDG</sequence>
<protein>
    <recommendedName>
        <fullName evidence="3">CopG family transcriptional regulator</fullName>
    </recommendedName>
</protein>
<dbReference type="InterPro" id="IPR010985">
    <property type="entry name" value="Ribbon_hlx_hlx"/>
</dbReference>
<keyword evidence="2" id="KW-1185">Reference proteome</keyword>
<dbReference type="Proteomes" id="UP000702425">
    <property type="component" value="Unassembled WGS sequence"/>
</dbReference>
<evidence type="ECO:0000313" key="1">
    <source>
        <dbReference type="EMBL" id="NQE34671.1"/>
    </source>
</evidence>
<organism evidence="1 2">
    <name type="scientific">Microcoleus asticus IPMA8</name>
    <dbReference type="NCBI Taxonomy" id="2563858"/>
    <lineage>
        <taxon>Bacteria</taxon>
        <taxon>Bacillati</taxon>
        <taxon>Cyanobacteriota</taxon>
        <taxon>Cyanophyceae</taxon>
        <taxon>Oscillatoriophycideae</taxon>
        <taxon>Oscillatoriales</taxon>
        <taxon>Microcoleaceae</taxon>
        <taxon>Microcoleus</taxon>
        <taxon>Microcoleus asticus</taxon>
    </lineage>
</organism>
<gene>
    <name evidence="1" type="ORF">E5S67_02399</name>
</gene>
<accession>A0ABX2CWK3</accession>
<proteinExistence type="predicted"/>
<reference evidence="1 2" key="1">
    <citation type="journal article" date="2020" name="Sci. Rep.">
        <title>A novel cyanobacterial geosmin producer, revising GeoA distribution and dispersion patterns in Bacteria.</title>
        <authorList>
            <person name="Churro C."/>
            <person name="Semedo-Aguiar A.P."/>
            <person name="Silva A.D."/>
            <person name="Pereira-Leal J.B."/>
            <person name="Leite R.B."/>
        </authorList>
    </citation>
    <scope>NUCLEOTIDE SEQUENCE [LARGE SCALE GENOMIC DNA]</scope>
    <source>
        <strain evidence="1 2">IPMA8</strain>
    </source>
</reference>
<evidence type="ECO:0000313" key="2">
    <source>
        <dbReference type="Proteomes" id="UP000702425"/>
    </source>
</evidence>